<dbReference type="EMBL" id="CM007653">
    <property type="protein sequence ID" value="ONI16230.1"/>
    <property type="molecule type" value="Genomic_DNA"/>
</dbReference>
<dbReference type="Proteomes" id="UP000006882">
    <property type="component" value="Chromosome G3"/>
</dbReference>
<name>M5WRQ8_PRUPE</name>
<dbReference type="eggNOG" id="KOG2051">
    <property type="taxonomic scope" value="Eukaryota"/>
</dbReference>
<evidence type="ECO:0000313" key="1">
    <source>
        <dbReference type="EMBL" id="ONI16230.1"/>
    </source>
</evidence>
<evidence type="ECO:0000313" key="2">
    <source>
        <dbReference type="Proteomes" id="UP000006882"/>
    </source>
</evidence>
<gene>
    <name evidence="1" type="ORF">PRUPE_3G086600</name>
</gene>
<dbReference type="AlphaFoldDB" id="M5WRQ8"/>
<keyword evidence="2" id="KW-1185">Reference proteome</keyword>
<protein>
    <submittedName>
        <fullName evidence="1">Uncharacterized protein</fullName>
    </submittedName>
</protein>
<proteinExistence type="predicted"/>
<dbReference type="HOGENOM" id="CLU_2227829_0_0_1"/>
<organism evidence="1 2">
    <name type="scientific">Prunus persica</name>
    <name type="common">Peach</name>
    <name type="synonym">Amygdalus persica</name>
    <dbReference type="NCBI Taxonomy" id="3760"/>
    <lineage>
        <taxon>Eukaryota</taxon>
        <taxon>Viridiplantae</taxon>
        <taxon>Streptophyta</taxon>
        <taxon>Embryophyta</taxon>
        <taxon>Tracheophyta</taxon>
        <taxon>Spermatophyta</taxon>
        <taxon>Magnoliopsida</taxon>
        <taxon>eudicotyledons</taxon>
        <taxon>Gunneridae</taxon>
        <taxon>Pentapetalae</taxon>
        <taxon>rosids</taxon>
        <taxon>fabids</taxon>
        <taxon>Rosales</taxon>
        <taxon>Rosaceae</taxon>
        <taxon>Amygdaloideae</taxon>
        <taxon>Amygdaleae</taxon>
        <taxon>Prunus</taxon>
    </lineage>
</organism>
<reference evidence="1 2" key="1">
    <citation type="journal article" date="2013" name="Nat. Genet.">
        <title>The high-quality draft genome of peach (Prunus persica) identifies unique patterns of genetic diversity, domestication and genome evolution.</title>
        <authorList>
            <consortium name="International Peach Genome Initiative"/>
            <person name="Verde I."/>
            <person name="Abbott A.G."/>
            <person name="Scalabrin S."/>
            <person name="Jung S."/>
            <person name="Shu S."/>
            <person name="Marroni F."/>
            <person name="Zhebentyayeva T."/>
            <person name="Dettori M.T."/>
            <person name="Grimwood J."/>
            <person name="Cattonaro F."/>
            <person name="Zuccolo A."/>
            <person name="Rossini L."/>
            <person name="Jenkins J."/>
            <person name="Vendramin E."/>
            <person name="Meisel L.A."/>
            <person name="Decroocq V."/>
            <person name="Sosinski B."/>
            <person name="Prochnik S."/>
            <person name="Mitros T."/>
            <person name="Policriti A."/>
            <person name="Cipriani G."/>
            <person name="Dondini L."/>
            <person name="Ficklin S."/>
            <person name="Goodstein D.M."/>
            <person name="Xuan P."/>
            <person name="Del Fabbro C."/>
            <person name="Aramini V."/>
            <person name="Copetti D."/>
            <person name="Gonzalez S."/>
            <person name="Horner D.S."/>
            <person name="Falchi R."/>
            <person name="Lucas S."/>
            <person name="Mica E."/>
            <person name="Maldonado J."/>
            <person name="Lazzari B."/>
            <person name="Bielenberg D."/>
            <person name="Pirona R."/>
            <person name="Miculan M."/>
            <person name="Barakat A."/>
            <person name="Testolin R."/>
            <person name="Stella A."/>
            <person name="Tartarini S."/>
            <person name="Tonutti P."/>
            <person name="Arus P."/>
            <person name="Orellana A."/>
            <person name="Wells C."/>
            <person name="Main D."/>
            <person name="Vizzotto G."/>
            <person name="Silva H."/>
            <person name="Salamini F."/>
            <person name="Schmutz J."/>
            <person name="Morgante M."/>
            <person name="Rokhsar D.S."/>
        </authorList>
    </citation>
    <scope>NUCLEOTIDE SEQUENCE [LARGE SCALE GENOMIC DNA]</scope>
    <source>
        <strain evidence="2">cv. Nemared</strain>
    </source>
</reference>
<accession>M5WRQ8</accession>
<dbReference type="STRING" id="3760.M5WRQ8"/>
<sequence>MVMQGIDGYKDLTEIRVHLGFTSGEQLKDQDTTQTNLTLLASLARQGRMFLNLSLSKLEIHEESLCQMEHENVKFLNAKRDLSDENVSSYEKQPKFYEQLHRDVSL</sequence>
<dbReference type="Gramene" id="ONI16230">
    <property type="protein sequence ID" value="ONI16230"/>
    <property type="gene ID" value="PRUPE_3G086600"/>
</dbReference>